<evidence type="ECO:0000313" key="2">
    <source>
        <dbReference type="EMBL" id="SFG62931.1"/>
    </source>
</evidence>
<keyword evidence="1" id="KW-0472">Membrane</keyword>
<dbReference type="Proteomes" id="UP000181942">
    <property type="component" value="Unassembled WGS sequence"/>
</dbReference>
<proteinExistence type="predicted"/>
<keyword evidence="1" id="KW-1133">Transmembrane helix</keyword>
<protein>
    <submittedName>
        <fullName evidence="2">Uncharacterized protein</fullName>
    </submittedName>
</protein>
<dbReference type="EMBL" id="FONR01000024">
    <property type="protein sequence ID" value="SFG62931.1"/>
    <property type="molecule type" value="Genomic_DNA"/>
</dbReference>
<feature type="transmembrane region" description="Helical" evidence="1">
    <location>
        <begin position="20"/>
        <end position="40"/>
    </location>
</feature>
<feature type="transmembrane region" description="Helical" evidence="1">
    <location>
        <begin position="149"/>
        <end position="170"/>
    </location>
</feature>
<keyword evidence="1" id="KW-0812">Transmembrane</keyword>
<dbReference type="OrthoDB" id="4324701at2"/>
<evidence type="ECO:0000256" key="1">
    <source>
        <dbReference type="SAM" id="Phobius"/>
    </source>
</evidence>
<name>A0A1I2TKQ1_9ACTN</name>
<sequence length="176" mass="18154">MNGWGRRRERGRAGRPAVMVVVLVAAGIGLTWFAGTHFAYATGLAGTPGHLRVEACAWEHVGGHRYPHCSGIFRSSDGTVVDPDASIGKNLPVGDTVALQRVASGGYEQTGTASSFGWLAISLLGLMVLLLGILVVCGKGGARRVPRGLLVLLGALGALMLLSAFIGGVAGMTEAF</sequence>
<dbReference type="RefSeq" id="WP_143138346.1">
    <property type="nucleotide sequence ID" value="NZ_FONR01000024.1"/>
</dbReference>
<organism evidence="2 3">
    <name type="scientific">Streptomyces mirabilis</name>
    <dbReference type="NCBI Taxonomy" id="68239"/>
    <lineage>
        <taxon>Bacteria</taxon>
        <taxon>Bacillati</taxon>
        <taxon>Actinomycetota</taxon>
        <taxon>Actinomycetes</taxon>
        <taxon>Kitasatosporales</taxon>
        <taxon>Streptomycetaceae</taxon>
        <taxon>Streptomyces</taxon>
    </lineage>
</organism>
<evidence type="ECO:0000313" key="3">
    <source>
        <dbReference type="Proteomes" id="UP000181942"/>
    </source>
</evidence>
<accession>A0A1I2TKQ1</accession>
<dbReference type="AlphaFoldDB" id="A0A1I2TKQ1"/>
<gene>
    <name evidence="2" type="ORF">SAMN02787118_12488</name>
</gene>
<feature type="transmembrane region" description="Helical" evidence="1">
    <location>
        <begin position="116"/>
        <end position="137"/>
    </location>
</feature>
<reference evidence="2 3" key="1">
    <citation type="submission" date="2016-10" db="EMBL/GenBank/DDBJ databases">
        <authorList>
            <person name="de Groot N.N."/>
        </authorList>
    </citation>
    <scope>NUCLEOTIDE SEQUENCE [LARGE SCALE GENOMIC DNA]</scope>
    <source>
        <strain evidence="2 3">OK461</strain>
    </source>
</reference>